<comment type="caution">
    <text evidence="2">The sequence shown here is derived from an EMBL/GenBank/DDBJ whole genome shotgun (WGS) entry which is preliminary data.</text>
</comment>
<evidence type="ECO:0008006" key="4">
    <source>
        <dbReference type="Google" id="ProtNLM"/>
    </source>
</evidence>
<dbReference type="Gene3D" id="2.120.10.30">
    <property type="entry name" value="TolB, C-terminal domain"/>
    <property type="match status" value="1"/>
</dbReference>
<feature type="chain" id="PRO_5046161890" description="WD40-like Beta Propeller Repeat" evidence="1">
    <location>
        <begin position="32"/>
        <end position="363"/>
    </location>
</feature>
<dbReference type="Proteomes" id="UP001580407">
    <property type="component" value="Unassembled WGS sequence"/>
</dbReference>
<dbReference type="SUPFAM" id="SSF69304">
    <property type="entry name" value="Tricorn protease N-terminal domain"/>
    <property type="match status" value="1"/>
</dbReference>
<dbReference type="InterPro" id="IPR011042">
    <property type="entry name" value="6-blade_b-propeller_TolB-like"/>
</dbReference>
<proteinExistence type="predicted"/>
<feature type="signal peptide" evidence="1">
    <location>
        <begin position="1"/>
        <end position="31"/>
    </location>
</feature>
<sequence length="363" mass="39634">MNFYSFYSRLGFTFFISMALTLSAAGAPVHATIESGTGPRLNGEYDAASTGDIAYVAASSSFSGKDTLMLYNPLNPEQPDGRELYTSSGSLLDPAFSADGTKLAFIETWGQAGFLRLTSMDDDDNTVSAIKVLDLQTGNLSNMIKVEHAISEIEFAPDGKSVFFLQAETAKSVLFNQTISKTTFDVYQIQINASAPVRHTQLKSSEIESLKIAPDGQSFYLAFPSGSLSNNQYKQQIREFPLGSGNNTGSAISHSSNERLSEFSWNKDQTLLYYHSEARSDQDGSYKDKLFVYNPVTKTDKQLTTPDGYVHRPVAVGDRLYFMTGLTRFGYGQSVLYAMPAAGGEPVPVELPAPPDKSLIIPL</sequence>
<evidence type="ECO:0000313" key="3">
    <source>
        <dbReference type="Proteomes" id="UP001580407"/>
    </source>
</evidence>
<keyword evidence="1" id="KW-0732">Signal</keyword>
<name>A0ABV5B590_9BACL</name>
<dbReference type="RefSeq" id="WP_375524654.1">
    <property type="nucleotide sequence ID" value="NZ_JBHILM010000007.1"/>
</dbReference>
<evidence type="ECO:0000256" key="1">
    <source>
        <dbReference type="SAM" id="SignalP"/>
    </source>
</evidence>
<dbReference type="PANTHER" id="PTHR36842:SF1">
    <property type="entry name" value="PROTEIN TOLB"/>
    <property type="match status" value="1"/>
</dbReference>
<keyword evidence="3" id="KW-1185">Reference proteome</keyword>
<protein>
    <recommendedName>
        <fullName evidence="4">WD40-like Beta Propeller Repeat</fullName>
    </recommendedName>
</protein>
<dbReference type="EMBL" id="JBHILM010000007">
    <property type="protein sequence ID" value="MFB5680857.1"/>
    <property type="molecule type" value="Genomic_DNA"/>
</dbReference>
<accession>A0ABV5B590</accession>
<reference evidence="2 3" key="1">
    <citation type="submission" date="2024-09" db="EMBL/GenBank/DDBJ databases">
        <authorList>
            <person name="Ruan L."/>
        </authorList>
    </citation>
    <scope>NUCLEOTIDE SEQUENCE [LARGE SCALE GENOMIC DNA]</scope>
    <source>
        <strain evidence="2 3">D33</strain>
    </source>
</reference>
<organism evidence="2 3">
    <name type="scientific">Paenibacillus terreus</name>
    <dbReference type="NCBI Taxonomy" id="1387834"/>
    <lineage>
        <taxon>Bacteria</taxon>
        <taxon>Bacillati</taxon>
        <taxon>Bacillota</taxon>
        <taxon>Bacilli</taxon>
        <taxon>Bacillales</taxon>
        <taxon>Paenibacillaceae</taxon>
        <taxon>Paenibacillus</taxon>
    </lineage>
</organism>
<evidence type="ECO:0000313" key="2">
    <source>
        <dbReference type="EMBL" id="MFB5680857.1"/>
    </source>
</evidence>
<gene>
    <name evidence="2" type="ORF">ACE3NQ_08050</name>
</gene>
<dbReference type="PANTHER" id="PTHR36842">
    <property type="entry name" value="PROTEIN TOLB HOMOLOG"/>
    <property type="match status" value="1"/>
</dbReference>